<dbReference type="EMBL" id="JACDZE010000001">
    <property type="protein sequence ID" value="MBA5628859.1"/>
    <property type="molecule type" value="Genomic_DNA"/>
</dbReference>
<evidence type="ECO:0000313" key="4">
    <source>
        <dbReference type="Proteomes" id="UP000552241"/>
    </source>
</evidence>
<feature type="signal peptide" evidence="2">
    <location>
        <begin position="1"/>
        <end position="18"/>
    </location>
</feature>
<comment type="caution">
    <text evidence="3">The sequence shown here is derived from an EMBL/GenBank/DDBJ whole genome shotgun (WGS) entry which is preliminary data.</text>
</comment>
<dbReference type="Gene3D" id="1.20.120.330">
    <property type="entry name" value="Nucleotidyltransferases domain 2"/>
    <property type="match status" value="1"/>
</dbReference>
<keyword evidence="2" id="KW-0732">Signal</keyword>
<dbReference type="Proteomes" id="UP000552241">
    <property type="component" value="Unassembled WGS sequence"/>
</dbReference>
<dbReference type="Pfam" id="PF11276">
    <property type="entry name" value="DUF3078"/>
    <property type="match status" value="1"/>
</dbReference>
<dbReference type="RefSeq" id="WP_182042440.1">
    <property type="nucleotide sequence ID" value="NZ_JACDZE010000001.1"/>
</dbReference>
<reference evidence="3 4" key="1">
    <citation type="submission" date="2020-07" db="EMBL/GenBank/DDBJ databases">
        <title>Moheibacter lacus sp. nov., a member of the family Flavobacteriaceae isolated from freshwater lake sediment.</title>
        <authorList>
            <person name="Liu Y."/>
        </authorList>
    </citation>
    <scope>NUCLEOTIDE SEQUENCE [LARGE SCALE GENOMIC DNA]</scope>
    <source>
        <strain evidence="3 4">BDHS18</strain>
    </source>
</reference>
<protein>
    <submittedName>
        <fullName evidence="3">DUF3078 domain-containing protein</fullName>
    </submittedName>
</protein>
<evidence type="ECO:0000313" key="3">
    <source>
        <dbReference type="EMBL" id="MBA5628859.1"/>
    </source>
</evidence>
<accession>A0A838ZS36</accession>
<dbReference type="InterPro" id="IPR021428">
    <property type="entry name" value="DUF3078"/>
</dbReference>
<evidence type="ECO:0000256" key="2">
    <source>
        <dbReference type="SAM" id="SignalP"/>
    </source>
</evidence>
<sequence>MKKLICFIFLSGFFISNAQTVDSNGNLQYNSHRYLKARPNADRLQGWYISGTNSLQFNQAAFSNWIAGGVNSYALTANVDYEFNLTRGRHIWDNRILLNYGVLRNEGEDYRKSNDVIDLSSSYGYEFIRHFYLKAATNFKTQFSEGLDYAIQDSITGDYKKISNFMAPAYWSMGLGIDYKPNENFQVNFHPLTSRFTFVMDEDLQTKGNFGLKADGDKYFHEFGAYLGARYKINFLKTMSYDSRLGIYSNYKDEPFNMDIAYQGVLDMKINSFLGAQATINLYYDEDQIKKTQLKQTLGVGLAYKFNNSEKLKLRVENLPPPPTLEELNKAVIDAQNDVIKANEKLKDAQQKVDEATQEVKEATENLEVITEEIEGTLPPPPPAPPVPSEND</sequence>
<proteinExistence type="predicted"/>
<feature type="chain" id="PRO_5032590283" evidence="2">
    <location>
        <begin position="19"/>
        <end position="392"/>
    </location>
</feature>
<feature type="region of interest" description="Disordered" evidence="1">
    <location>
        <begin position="371"/>
        <end position="392"/>
    </location>
</feature>
<evidence type="ECO:0000256" key="1">
    <source>
        <dbReference type="SAM" id="MobiDB-lite"/>
    </source>
</evidence>
<dbReference type="AlphaFoldDB" id="A0A838ZS36"/>
<organism evidence="3 4">
    <name type="scientific">Moheibacter lacus</name>
    <dbReference type="NCBI Taxonomy" id="2745851"/>
    <lineage>
        <taxon>Bacteria</taxon>
        <taxon>Pseudomonadati</taxon>
        <taxon>Bacteroidota</taxon>
        <taxon>Flavobacteriia</taxon>
        <taxon>Flavobacteriales</taxon>
        <taxon>Weeksellaceae</taxon>
        <taxon>Moheibacter</taxon>
    </lineage>
</organism>
<keyword evidence="4" id="KW-1185">Reference proteome</keyword>
<gene>
    <name evidence="3" type="ORF">HU137_03630</name>
</gene>
<name>A0A838ZS36_9FLAO</name>
<feature type="compositionally biased region" description="Pro residues" evidence="1">
    <location>
        <begin position="378"/>
        <end position="392"/>
    </location>
</feature>